<evidence type="ECO:0000256" key="3">
    <source>
        <dbReference type="ARBA" id="ARBA00023125"/>
    </source>
</evidence>
<keyword evidence="9" id="KW-1185">Reference proteome</keyword>
<evidence type="ECO:0000256" key="5">
    <source>
        <dbReference type="PROSITE-ProRule" id="PRU00070"/>
    </source>
</evidence>
<evidence type="ECO:0000313" key="9">
    <source>
        <dbReference type="Proteomes" id="UP001152747"/>
    </source>
</evidence>
<dbReference type="Gene3D" id="4.10.1040.10">
    <property type="entry name" value="DM DNA-binding domain"/>
    <property type="match status" value="1"/>
</dbReference>
<gene>
    <name evidence="8" type="ORF">CAMP_LOCUS10361</name>
</gene>
<dbReference type="InterPro" id="IPR001275">
    <property type="entry name" value="DM_DNA-bd"/>
</dbReference>
<evidence type="ECO:0000256" key="6">
    <source>
        <dbReference type="SAM" id="MobiDB-lite"/>
    </source>
</evidence>
<evidence type="ECO:0000256" key="1">
    <source>
        <dbReference type="ARBA" id="ARBA00022723"/>
    </source>
</evidence>
<reference evidence="8" key="1">
    <citation type="submission" date="2022-11" db="EMBL/GenBank/DDBJ databases">
        <authorList>
            <person name="Kikuchi T."/>
        </authorList>
    </citation>
    <scope>NUCLEOTIDE SEQUENCE</scope>
    <source>
        <strain evidence="8">PS1010</strain>
    </source>
</reference>
<dbReference type="GO" id="GO:0005634">
    <property type="term" value="C:nucleus"/>
    <property type="evidence" value="ECO:0007669"/>
    <property type="project" value="UniProtKB-SubCell"/>
</dbReference>
<evidence type="ECO:0000313" key="8">
    <source>
        <dbReference type="EMBL" id="CAI5447724.1"/>
    </source>
</evidence>
<evidence type="ECO:0000256" key="4">
    <source>
        <dbReference type="ARBA" id="ARBA00023242"/>
    </source>
</evidence>
<dbReference type="AlphaFoldDB" id="A0A9P1IMQ1"/>
<accession>A0A9P1IMQ1</accession>
<dbReference type="SUPFAM" id="SSF82927">
    <property type="entry name" value="Cysteine-rich DNA binding domain, (DM domain)"/>
    <property type="match status" value="1"/>
</dbReference>
<evidence type="ECO:0000256" key="2">
    <source>
        <dbReference type="ARBA" id="ARBA00022833"/>
    </source>
</evidence>
<sequence length="210" mass="22870">MCAMLSQTEVLLSSPFMVVSGNGCEVKKKSMKRLTCRKCEGHGLMSILKGHASSCPFNDCKCGTCTSVMSMRANALIRRFRHRQPDQNLAVLKTIRSKNGNMRLRIVPKGQGPQEERGGTTVNYTTDDSSSYSSRRGSACSTISSSTTTNQSSPSTSPPAPSVDFEQLMATTNLFQQLLAAYTNNFASPQSAFTPIIPPQLFLSSMPRLL</sequence>
<keyword evidence="4 5" id="KW-0539">Nucleus</keyword>
<dbReference type="PANTHER" id="PTHR12322:SF52">
    <property type="entry name" value="DM DOMAIN-CONTAINING PROTEIN"/>
    <property type="match status" value="1"/>
</dbReference>
<dbReference type="GO" id="GO:0000978">
    <property type="term" value="F:RNA polymerase II cis-regulatory region sequence-specific DNA binding"/>
    <property type="evidence" value="ECO:0007669"/>
    <property type="project" value="TreeGrafter"/>
</dbReference>
<dbReference type="GO" id="GO:0007548">
    <property type="term" value="P:sex differentiation"/>
    <property type="evidence" value="ECO:0007669"/>
    <property type="project" value="TreeGrafter"/>
</dbReference>
<comment type="caution">
    <text evidence="8">The sequence shown here is derived from an EMBL/GenBank/DDBJ whole genome shotgun (WGS) entry which is preliminary data.</text>
</comment>
<evidence type="ECO:0000259" key="7">
    <source>
        <dbReference type="PROSITE" id="PS50809"/>
    </source>
</evidence>
<protein>
    <recommendedName>
        <fullName evidence="7">DM domain-containing protein</fullName>
    </recommendedName>
</protein>
<name>A0A9P1IMQ1_9PELO</name>
<keyword evidence="3 5" id="KW-0238">DNA-binding</keyword>
<feature type="compositionally biased region" description="Low complexity" evidence="6">
    <location>
        <begin position="124"/>
        <end position="155"/>
    </location>
</feature>
<dbReference type="GO" id="GO:0000981">
    <property type="term" value="F:DNA-binding transcription factor activity, RNA polymerase II-specific"/>
    <property type="evidence" value="ECO:0007669"/>
    <property type="project" value="TreeGrafter"/>
</dbReference>
<proteinExistence type="predicted"/>
<feature type="region of interest" description="Disordered" evidence="6">
    <location>
        <begin position="105"/>
        <end position="163"/>
    </location>
</feature>
<keyword evidence="2 5" id="KW-0862">Zinc</keyword>
<dbReference type="PROSITE" id="PS40000">
    <property type="entry name" value="DM_1"/>
    <property type="match status" value="1"/>
</dbReference>
<dbReference type="GO" id="GO:0046872">
    <property type="term" value="F:metal ion binding"/>
    <property type="evidence" value="ECO:0007669"/>
    <property type="project" value="UniProtKB-KW"/>
</dbReference>
<dbReference type="PANTHER" id="PTHR12322">
    <property type="entry name" value="DOUBLESEX AND MAB-3 RELATED TRANSCRIPTION FACTOR DMRT"/>
    <property type="match status" value="1"/>
</dbReference>
<feature type="domain" description="DM" evidence="7">
    <location>
        <begin position="36"/>
        <end position="79"/>
    </location>
</feature>
<dbReference type="PROSITE" id="PS50809">
    <property type="entry name" value="DM_2"/>
    <property type="match status" value="1"/>
</dbReference>
<dbReference type="InterPro" id="IPR026607">
    <property type="entry name" value="DMRT"/>
</dbReference>
<dbReference type="EMBL" id="CANHGI010000004">
    <property type="protein sequence ID" value="CAI5447724.1"/>
    <property type="molecule type" value="Genomic_DNA"/>
</dbReference>
<dbReference type="InterPro" id="IPR036407">
    <property type="entry name" value="DM_DNA-bd_sf"/>
</dbReference>
<feature type="DNA-binding region" description="DM" evidence="5">
    <location>
        <begin position="36"/>
        <end position="79"/>
    </location>
</feature>
<organism evidence="8 9">
    <name type="scientific">Caenorhabditis angaria</name>
    <dbReference type="NCBI Taxonomy" id="860376"/>
    <lineage>
        <taxon>Eukaryota</taxon>
        <taxon>Metazoa</taxon>
        <taxon>Ecdysozoa</taxon>
        <taxon>Nematoda</taxon>
        <taxon>Chromadorea</taxon>
        <taxon>Rhabditida</taxon>
        <taxon>Rhabditina</taxon>
        <taxon>Rhabditomorpha</taxon>
        <taxon>Rhabditoidea</taxon>
        <taxon>Rhabditidae</taxon>
        <taxon>Peloderinae</taxon>
        <taxon>Caenorhabditis</taxon>
    </lineage>
</organism>
<comment type="subcellular location">
    <subcellularLocation>
        <location evidence="5">Nucleus</location>
    </subcellularLocation>
</comment>
<dbReference type="Pfam" id="PF00751">
    <property type="entry name" value="DM"/>
    <property type="match status" value="1"/>
</dbReference>
<dbReference type="SMART" id="SM00301">
    <property type="entry name" value="DM"/>
    <property type="match status" value="1"/>
</dbReference>
<dbReference type="OrthoDB" id="6099493at2759"/>
<keyword evidence="1 5" id="KW-0479">Metal-binding</keyword>
<dbReference type="Proteomes" id="UP001152747">
    <property type="component" value="Unassembled WGS sequence"/>
</dbReference>